<evidence type="ECO:0000256" key="1">
    <source>
        <dbReference type="ARBA" id="ARBA00006534"/>
    </source>
</evidence>
<dbReference type="Pfam" id="PF03575">
    <property type="entry name" value="Peptidase_S51"/>
    <property type="match status" value="1"/>
</dbReference>
<dbReference type="EC" id="3.4.15.6" evidence="6"/>
<dbReference type="PANTHER" id="PTHR36175:SF1">
    <property type="entry name" value="CYANOPHYCINASE"/>
    <property type="match status" value="1"/>
</dbReference>
<dbReference type="InterPro" id="IPR029062">
    <property type="entry name" value="Class_I_gatase-like"/>
</dbReference>
<comment type="similarity">
    <text evidence="1">Belongs to the peptidase S51 family.</text>
</comment>
<evidence type="ECO:0000256" key="3">
    <source>
        <dbReference type="ARBA" id="ARBA00022801"/>
    </source>
</evidence>
<reference evidence="6 7" key="1">
    <citation type="submission" date="2024-05" db="EMBL/GenBank/DDBJ databases">
        <title>Genome sequencing of Marine Estuary Bacteria, Shewanella vesiculosa and S. baltica, and Pseudomonas syringae.</title>
        <authorList>
            <person name="Gurung A."/>
            <person name="Maclea K.S."/>
        </authorList>
    </citation>
    <scope>NUCLEOTIDE SEQUENCE [LARGE SCALE GENOMIC DNA]</scope>
    <source>
        <strain evidence="6 7">1A</strain>
    </source>
</reference>
<evidence type="ECO:0000313" key="7">
    <source>
        <dbReference type="Proteomes" id="UP001477278"/>
    </source>
</evidence>
<sequence length="577" mass="63108">MKISIKPNFSALSCLLFSLLISTLLLSLYSSMALASTAVNTDATPPVQTFDLMMVGGGLVTCSSLSRQNCVPGSQFTADAKQTSVYRLTHSALERAFKHPSLSGLTAPQKAILLHASQQQGVAGSSLSYQAFYDAISAVEKDFLTDLNDQVYYALLDLLEDEQAITSGINRQEHVMLSATQNQYGAQIFSLFTQQALLKKQQRQPQAKRPLIAVVTASARDPFESIDFYTQVFEQAGADVIWLPLDSALQAAIAQQQCDQLPALREKIQGNVDRARLYPVATALQQSMCVSPDSLYQQLLNIDGLFLNGGDQRLTLSAWLTPQKKPSKALDIIKKRLQQHQIVIGGTSAGTAVMTAQYMVTGGTSHGALTYGVLAAEAPSERCEESHCQSDIPATAVTYSTAGGLGFFPFGVTDTHFSQRERQVRLFMLSALSENKLGFGVDENTALLVDLRNHKVSVVGEHGVWVVEQSHVTQTPLSYSGVMHYLTAGDNAKVDEVTQSLNHIQLLSADKTINKQADVKREFNAWVDKACVDGQNDIDLGQAKLIIKPQSQQECDQIKRNGQHYQNINIQLILVNH</sequence>
<keyword evidence="7" id="KW-1185">Reference proteome</keyword>
<dbReference type="SUPFAM" id="SSF52317">
    <property type="entry name" value="Class I glutamine amidotransferase-like"/>
    <property type="match status" value="1"/>
</dbReference>
<evidence type="ECO:0000256" key="4">
    <source>
        <dbReference type="ARBA" id="ARBA00022825"/>
    </source>
</evidence>
<protein>
    <submittedName>
        <fullName evidence="6">Cyanophycinase</fullName>
        <ecNumber evidence="6">3.4.15.6</ecNumber>
    </submittedName>
</protein>
<dbReference type="EMBL" id="JBDPZN010000002">
    <property type="protein sequence ID" value="MEO3681988.1"/>
    <property type="molecule type" value="Genomic_DNA"/>
</dbReference>
<organism evidence="6 7">
    <name type="scientific">Shewanella vesiculosa</name>
    <dbReference type="NCBI Taxonomy" id="518738"/>
    <lineage>
        <taxon>Bacteria</taxon>
        <taxon>Pseudomonadati</taxon>
        <taxon>Pseudomonadota</taxon>
        <taxon>Gammaproteobacteria</taxon>
        <taxon>Alteromonadales</taxon>
        <taxon>Shewanellaceae</taxon>
        <taxon>Shewanella</taxon>
    </lineage>
</organism>
<evidence type="ECO:0000313" key="6">
    <source>
        <dbReference type="EMBL" id="MEO3681988.1"/>
    </source>
</evidence>
<accession>A0ABV0FQW6</accession>
<proteinExistence type="inferred from homology"/>
<comment type="caution">
    <text evidence="6">The sequence shown here is derived from an EMBL/GenBank/DDBJ whole genome shotgun (WGS) entry which is preliminary data.</text>
</comment>
<keyword evidence="2" id="KW-0645">Protease</keyword>
<name>A0ABV0FQW6_9GAMM</name>
<dbReference type="CDD" id="cd03145">
    <property type="entry name" value="GAT1_cyanophycinase"/>
    <property type="match status" value="1"/>
</dbReference>
<dbReference type="Proteomes" id="UP001477278">
    <property type="component" value="Unassembled WGS sequence"/>
</dbReference>
<keyword evidence="4" id="KW-0720">Serine protease</keyword>
<dbReference type="InterPro" id="IPR005320">
    <property type="entry name" value="Peptidase_S51"/>
</dbReference>
<dbReference type="Gene3D" id="3.40.50.880">
    <property type="match status" value="1"/>
</dbReference>
<evidence type="ECO:0000256" key="5">
    <source>
        <dbReference type="SAM" id="SignalP"/>
    </source>
</evidence>
<gene>
    <name evidence="6" type="ORF">ABHN84_06705</name>
</gene>
<keyword evidence="3 6" id="KW-0378">Hydrolase</keyword>
<dbReference type="GO" id="GO:0008241">
    <property type="term" value="F:peptidyl-dipeptidase activity"/>
    <property type="evidence" value="ECO:0007669"/>
    <property type="project" value="UniProtKB-EC"/>
</dbReference>
<keyword evidence="5" id="KW-0732">Signal</keyword>
<evidence type="ECO:0000256" key="2">
    <source>
        <dbReference type="ARBA" id="ARBA00022670"/>
    </source>
</evidence>
<keyword evidence="6" id="KW-0121">Carboxypeptidase</keyword>
<feature type="chain" id="PRO_5045963664" evidence="5">
    <location>
        <begin position="36"/>
        <end position="577"/>
    </location>
</feature>
<feature type="signal peptide" evidence="5">
    <location>
        <begin position="1"/>
        <end position="35"/>
    </location>
</feature>
<dbReference type="RefSeq" id="WP_347689853.1">
    <property type="nucleotide sequence ID" value="NZ_JBDPZN010000002.1"/>
</dbReference>
<dbReference type="PANTHER" id="PTHR36175">
    <property type="entry name" value="CYANOPHYCINASE"/>
    <property type="match status" value="1"/>
</dbReference>
<dbReference type="GO" id="GO:0004180">
    <property type="term" value="F:carboxypeptidase activity"/>
    <property type="evidence" value="ECO:0007669"/>
    <property type="project" value="UniProtKB-KW"/>
</dbReference>